<keyword evidence="7" id="KW-0858">Xylan degradation</keyword>
<dbReference type="InterPro" id="IPR017853">
    <property type="entry name" value="GH"/>
</dbReference>
<evidence type="ECO:0000256" key="1">
    <source>
        <dbReference type="ARBA" id="ARBA00022801"/>
    </source>
</evidence>
<dbReference type="SUPFAM" id="SSF51445">
    <property type="entry name" value="(Trans)glycosidases"/>
    <property type="match status" value="1"/>
</dbReference>
<dbReference type="PRINTS" id="PR00134">
    <property type="entry name" value="GLHYDRLASE10"/>
</dbReference>
<dbReference type="RefSeq" id="WP_109742203.1">
    <property type="nucleotide sequence ID" value="NZ_QGGO01000006.1"/>
</dbReference>
<proteinExistence type="inferred from homology"/>
<keyword evidence="2 5" id="KW-0119">Carbohydrate metabolism</keyword>
<dbReference type="Gene3D" id="3.20.20.80">
    <property type="entry name" value="Glycosidases"/>
    <property type="match status" value="1"/>
</dbReference>
<dbReference type="PANTHER" id="PTHR31490">
    <property type="entry name" value="GLYCOSYL HYDROLASE"/>
    <property type="match status" value="1"/>
</dbReference>
<evidence type="ECO:0000256" key="4">
    <source>
        <dbReference type="ARBA" id="ARBA00023326"/>
    </source>
</evidence>
<sequence length="375" mass="43057">MDNQRIKKTIFKGLIISFLVSNMVLGQKNSHSLKIAFHDDFLIGTALGVEHIYEKDAKANELIKQEFNAITPENIMKSQIIHPEFNQYNFAEADKFVEFGQKNKMYIVGHTLVWHSQLPAFVSKINSADSLRLFMTEHIKSVAGRYAGKINSWDVVNEALNDDGTLRKSVFLNKFGENYIKEAFDLAAKTDPKAELYYNDYNIEQPAKRKGAIELIKKLQASGTKINGVGIQGHWSINSENLKDIEDAIIEFSQLGIKVAFTELDYTVLPNPWDLKGADVNQRFEENPKMNPYKDSLPDSVQNKLANRYENLFKIFLKHKDKISRVTFWGVNDSHSWLNGWPIKNRTNYPLLFDRTFEGKKAYHSLINLKKTTTN</sequence>
<comment type="similarity">
    <text evidence="5">Belongs to the glycosyl hydrolase 10 (cellulase F) family.</text>
</comment>
<dbReference type="GO" id="GO:0031176">
    <property type="term" value="F:endo-1,4-beta-xylanase activity"/>
    <property type="evidence" value="ECO:0007669"/>
    <property type="project" value="UniProtKB-EC"/>
</dbReference>
<dbReference type="Proteomes" id="UP000245489">
    <property type="component" value="Unassembled WGS sequence"/>
</dbReference>
<comment type="caution">
    <text evidence="7">The sequence shown here is derived from an EMBL/GenBank/DDBJ whole genome shotgun (WGS) entry which is preliminary data.</text>
</comment>
<evidence type="ECO:0000313" key="7">
    <source>
        <dbReference type="EMBL" id="PWK27549.1"/>
    </source>
</evidence>
<dbReference type="GO" id="GO:0045493">
    <property type="term" value="P:xylan catabolic process"/>
    <property type="evidence" value="ECO:0007669"/>
    <property type="project" value="UniProtKB-KW"/>
</dbReference>
<comment type="catalytic activity">
    <reaction evidence="5">
        <text>Endohydrolysis of (1-&gt;4)-beta-D-xylosidic linkages in xylans.</text>
        <dbReference type="EC" id="3.2.1.8"/>
    </reaction>
</comment>
<dbReference type="PANTHER" id="PTHR31490:SF90">
    <property type="entry name" value="ENDO-1,4-BETA-XYLANASE A"/>
    <property type="match status" value="1"/>
</dbReference>
<feature type="domain" description="GH10" evidence="6">
    <location>
        <begin position="27"/>
        <end position="369"/>
    </location>
</feature>
<keyword evidence="3 5" id="KW-0326">Glycosidase</keyword>
<evidence type="ECO:0000256" key="3">
    <source>
        <dbReference type="ARBA" id="ARBA00023295"/>
    </source>
</evidence>
<accession>A0A316ED41</accession>
<dbReference type="EC" id="3.2.1.8" evidence="5"/>
<keyword evidence="4 5" id="KW-0624">Polysaccharide degradation</keyword>
<evidence type="ECO:0000256" key="2">
    <source>
        <dbReference type="ARBA" id="ARBA00023277"/>
    </source>
</evidence>
<dbReference type="Pfam" id="PF00331">
    <property type="entry name" value="Glyco_hydro_10"/>
    <property type="match status" value="1"/>
</dbReference>
<evidence type="ECO:0000259" key="6">
    <source>
        <dbReference type="PROSITE" id="PS51760"/>
    </source>
</evidence>
<evidence type="ECO:0000313" key="8">
    <source>
        <dbReference type="Proteomes" id="UP000245489"/>
    </source>
</evidence>
<keyword evidence="1 5" id="KW-0378">Hydrolase</keyword>
<dbReference type="EMBL" id="QGGO01000006">
    <property type="protein sequence ID" value="PWK27549.1"/>
    <property type="molecule type" value="Genomic_DNA"/>
</dbReference>
<gene>
    <name evidence="7" type="ORF">LV89_01440</name>
</gene>
<protein>
    <recommendedName>
        <fullName evidence="5">Beta-xylanase</fullName>
        <ecNumber evidence="5">3.2.1.8</ecNumber>
    </recommendedName>
</protein>
<dbReference type="OrthoDB" id="9809277at2"/>
<organism evidence="7 8">
    <name type="scientific">Arcicella aurantiaca</name>
    <dbReference type="NCBI Taxonomy" id="591202"/>
    <lineage>
        <taxon>Bacteria</taxon>
        <taxon>Pseudomonadati</taxon>
        <taxon>Bacteroidota</taxon>
        <taxon>Cytophagia</taxon>
        <taxon>Cytophagales</taxon>
        <taxon>Flectobacillaceae</taxon>
        <taxon>Arcicella</taxon>
    </lineage>
</organism>
<keyword evidence="8" id="KW-1185">Reference proteome</keyword>
<dbReference type="InterPro" id="IPR044846">
    <property type="entry name" value="GH10"/>
</dbReference>
<dbReference type="AlphaFoldDB" id="A0A316ED41"/>
<evidence type="ECO:0000256" key="5">
    <source>
        <dbReference type="RuleBase" id="RU361174"/>
    </source>
</evidence>
<reference evidence="7 8" key="1">
    <citation type="submission" date="2018-05" db="EMBL/GenBank/DDBJ databases">
        <title>Genomic Encyclopedia of Archaeal and Bacterial Type Strains, Phase II (KMG-II): from individual species to whole genera.</title>
        <authorList>
            <person name="Goeker M."/>
        </authorList>
    </citation>
    <scope>NUCLEOTIDE SEQUENCE [LARGE SCALE GENOMIC DNA]</scope>
    <source>
        <strain evidence="7 8">DSM 22214</strain>
    </source>
</reference>
<dbReference type="InterPro" id="IPR001000">
    <property type="entry name" value="GH10_dom"/>
</dbReference>
<dbReference type="SMART" id="SM00633">
    <property type="entry name" value="Glyco_10"/>
    <property type="match status" value="1"/>
</dbReference>
<dbReference type="PROSITE" id="PS51760">
    <property type="entry name" value="GH10_2"/>
    <property type="match status" value="1"/>
</dbReference>
<name>A0A316ED41_9BACT</name>